<reference evidence="2 3" key="1">
    <citation type="journal article" date="2023" name="bioRxiv">
        <title>Conserved and derived expression patterns and positive selection on dental genes reveal complex evolutionary context of ever-growing rodent molars.</title>
        <authorList>
            <person name="Calamari Z.T."/>
            <person name="Song A."/>
            <person name="Cohen E."/>
            <person name="Akter M."/>
            <person name="Roy R.D."/>
            <person name="Hallikas O."/>
            <person name="Christensen M.M."/>
            <person name="Li P."/>
            <person name="Marangoni P."/>
            <person name="Jernvall J."/>
            <person name="Klein O.D."/>
        </authorList>
    </citation>
    <scope>NUCLEOTIDE SEQUENCE [LARGE SCALE GENOMIC DNA]</scope>
    <source>
        <strain evidence="2">V071</strain>
    </source>
</reference>
<gene>
    <name evidence="2" type="ORF">U0070_011930</name>
</gene>
<protein>
    <submittedName>
        <fullName evidence="2">Uncharacterized protein</fullName>
    </submittedName>
</protein>
<dbReference type="AlphaFoldDB" id="A0AAW0HKY0"/>
<feature type="compositionally biased region" description="Basic and acidic residues" evidence="1">
    <location>
        <begin position="49"/>
        <end position="62"/>
    </location>
</feature>
<keyword evidence="3" id="KW-1185">Reference proteome</keyword>
<dbReference type="EMBL" id="JBBHLL010000418">
    <property type="protein sequence ID" value="KAK7803455.1"/>
    <property type="molecule type" value="Genomic_DNA"/>
</dbReference>
<organism evidence="2 3">
    <name type="scientific">Myodes glareolus</name>
    <name type="common">Bank vole</name>
    <name type="synonym">Clethrionomys glareolus</name>
    <dbReference type="NCBI Taxonomy" id="447135"/>
    <lineage>
        <taxon>Eukaryota</taxon>
        <taxon>Metazoa</taxon>
        <taxon>Chordata</taxon>
        <taxon>Craniata</taxon>
        <taxon>Vertebrata</taxon>
        <taxon>Euteleostomi</taxon>
        <taxon>Mammalia</taxon>
        <taxon>Eutheria</taxon>
        <taxon>Euarchontoglires</taxon>
        <taxon>Glires</taxon>
        <taxon>Rodentia</taxon>
        <taxon>Myomorpha</taxon>
        <taxon>Muroidea</taxon>
        <taxon>Cricetidae</taxon>
        <taxon>Arvicolinae</taxon>
        <taxon>Myodes</taxon>
    </lineage>
</organism>
<evidence type="ECO:0000313" key="3">
    <source>
        <dbReference type="Proteomes" id="UP001488838"/>
    </source>
</evidence>
<feature type="compositionally biased region" description="Acidic residues" evidence="1">
    <location>
        <begin position="8"/>
        <end position="22"/>
    </location>
</feature>
<name>A0AAW0HKY0_MYOGA</name>
<dbReference type="Proteomes" id="UP001488838">
    <property type="component" value="Unassembled WGS sequence"/>
</dbReference>
<feature type="compositionally biased region" description="Polar residues" evidence="1">
    <location>
        <begin position="63"/>
        <end position="91"/>
    </location>
</feature>
<proteinExistence type="predicted"/>
<accession>A0AAW0HKY0</accession>
<evidence type="ECO:0000313" key="2">
    <source>
        <dbReference type="EMBL" id="KAK7803455.1"/>
    </source>
</evidence>
<evidence type="ECO:0000256" key="1">
    <source>
        <dbReference type="SAM" id="MobiDB-lite"/>
    </source>
</evidence>
<comment type="caution">
    <text evidence="2">The sequence shown here is derived from an EMBL/GenBank/DDBJ whole genome shotgun (WGS) entry which is preliminary data.</text>
</comment>
<feature type="region of interest" description="Disordered" evidence="1">
    <location>
        <begin position="49"/>
        <end position="91"/>
    </location>
</feature>
<sequence>MSDAKALEDDEEMWFNEDDDEEGKVVVTPIEKSKIEDVFPDSYEKFMETKNAKESKDKENLSKRTAANGTSSSNNKSVVAQTAPASSNGSSSKIANLAASVTATKDSDIGGNHVVQIVFEDLPGFHDLLTLILHADAHHDPEEILSFFLKLSVPHPHWTQGEQVTLLNFWKALNVEVLASSKVNQYLTSAKSLLYWPQELVANENSEAQVLYSPGCALQLQSYTTISAEQSKQEKRVWTRKHPVEMITEKEPNEKKHGFPSMFQAPYWEHEKVCYDVKRIPTGGTLSPALTLMLLSHLR</sequence>
<feature type="region of interest" description="Disordered" evidence="1">
    <location>
        <begin position="1"/>
        <end position="24"/>
    </location>
</feature>